<keyword evidence="1" id="KW-0418">Kinase</keyword>
<evidence type="ECO:0000256" key="2">
    <source>
        <dbReference type="SAM" id="MobiDB-lite"/>
    </source>
</evidence>
<organism evidence="4 5">
    <name type="scientific">Nocardioides massiliensis</name>
    <dbReference type="NCBI Taxonomy" id="1325935"/>
    <lineage>
        <taxon>Bacteria</taxon>
        <taxon>Bacillati</taxon>
        <taxon>Actinomycetota</taxon>
        <taxon>Actinomycetes</taxon>
        <taxon>Propionibacteriales</taxon>
        <taxon>Nocardioidaceae</taxon>
        <taxon>Nocardioides</taxon>
    </lineage>
</organism>
<dbReference type="SUPFAM" id="SSF55874">
    <property type="entry name" value="ATPase domain of HSP90 chaperone/DNA topoisomerase II/histidine kinase"/>
    <property type="match status" value="1"/>
</dbReference>
<dbReference type="InterPro" id="IPR036890">
    <property type="entry name" value="HATPase_C_sf"/>
</dbReference>
<dbReference type="EMBL" id="JAUSQM010000001">
    <property type="protein sequence ID" value="MDP9821231.1"/>
    <property type="molecule type" value="Genomic_DNA"/>
</dbReference>
<sequence length="140" mass="15201">MGTATRAVTPVSMQLPFAPAAVSEARRALRSWLKDADVDDDFAYDARLIISELVGNAVRHAEPLPGDVLTVAWEINRRGLQISVTDGGTADRVRSRPRRVPAAPTDTSGRGMAIVETLAARWWTERGSTRTTVHAVVPID</sequence>
<keyword evidence="1" id="KW-0723">Serine/threonine-protein kinase</keyword>
<feature type="region of interest" description="Disordered" evidence="2">
    <location>
        <begin position="86"/>
        <end position="108"/>
    </location>
</feature>
<dbReference type="CDD" id="cd16936">
    <property type="entry name" value="HATPase_RsbW-like"/>
    <property type="match status" value="1"/>
</dbReference>
<dbReference type="InterPro" id="IPR003594">
    <property type="entry name" value="HATPase_dom"/>
</dbReference>
<dbReference type="Gene3D" id="3.30.565.10">
    <property type="entry name" value="Histidine kinase-like ATPase, C-terminal domain"/>
    <property type="match status" value="1"/>
</dbReference>
<feature type="domain" description="Histidine kinase/HSP90-like ATPase" evidence="3">
    <location>
        <begin position="16"/>
        <end position="134"/>
    </location>
</feature>
<evidence type="ECO:0000259" key="3">
    <source>
        <dbReference type="Pfam" id="PF13581"/>
    </source>
</evidence>
<dbReference type="Proteomes" id="UP001240447">
    <property type="component" value="Unassembled WGS sequence"/>
</dbReference>
<evidence type="ECO:0000313" key="5">
    <source>
        <dbReference type="Proteomes" id="UP001240447"/>
    </source>
</evidence>
<keyword evidence="1" id="KW-0808">Transferase</keyword>
<dbReference type="RefSeq" id="WP_068117619.1">
    <property type="nucleotide sequence ID" value="NZ_CCXJ01000097.1"/>
</dbReference>
<keyword evidence="5" id="KW-1185">Reference proteome</keyword>
<gene>
    <name evidence="4" type="ORF">J2S59_001040</name>
</gene>
<evidence type="ECO:0000313" key="4">
    <source>
        <dbReference type="EMBL" id="MDP9821231.1"/>
    </source>
</evidence>
<accession>A0ABT9NLC8</accession>
<dbReference type="PANTHER" id="PTHR35526:SF3">
    <property type="entry name" value="ANTI-SIGMA-F FACTOR RSBW"/>
    <property type="match status" value="1"/>
</dbReference>
<dbReference type="PANTHER" id="PTHR35526">
    <property type="entry name" value="ANTI-SIGMA-F FACTOR RSBW-RELATED"/>
    <property type="match status" value="1"/>
</dbReference>
<name>A0ABT9NLC8_9ACTN</name>
<dbReference type="InterPro" id="IPR050267">
    <property type="entry name" value="Anti-sigma-factor_SerPK"/>
</dbReference>
<evidence type="ECO:0000256" key="1">
    <source>
        <dbReference type="ARBA" id="ARBA00022527"/>
    </source>
</evidence>
<protein>
    <submittedName>
        <fullName evidence="4">Anti-sigma regulatory factor (Ser/Thr protein kinase)</fullName>
    </submittedName>
</protein>
<comment type="caution">
    <text evidence="4">The sequence shown here is derived from an EMBL/GenBank/DDBJ whole genome shotgun (WGS) entry which is preliminary data.</text>
</comment>
<reference evidence="4 5" key="1">
    <citation type="submission" date="2023-07" db="EMBL/GenBank/DDBJ databases">
        <title>Sequencing the genomes of 1000 actinobacteria strains.</title>
        <authorList>
            <person name="Klenk H.-P."/>
        </authorList>
    </citation>
    <scope>NUCLEOTIDE SEQUENCE [LARGE SCALE GENOMIC DNA]</scope>
    <source>
        <strain evidence="4 5">GD13</strain>
    </source>
</reference>
<proteinExistence type="predicted"/>
<dbReference type="Pfam" id="PF13581">
    <property type="entry name" value="HATPase_c_2"/>
    <property type="match status" value="1"/>
</dbReference>